<dbReference type="SUPFAM" id="SSF51261">
    <property type="entry name" value="Duplicated hybrid motif"/>
    <property type="match status" value="1"/>
</dbReference>
<keyword evidence="4" id="KW-1185">Reference proteome</keyword>
<evidence type="ECO:0000259" key="2">
    <source>
        <dbReference type="Pfam" id="PF01551"/>
    </source>
</evidence>
<dbReference type="PANTHER" id="PTHR21666">
    <property type="entry name" value="PEPTIDASE-RELATED"/>
    <property type="match status" value="1"/>
</dbReference>
<gene>
    <name evidence="3" type="ORF">bsdtw1_03378</name>
</gene>
<dbReference type="Gene3D" id="2.70.70.10">
    <property type="entry name" value="Glucose Permease (Domain IIA)"/>
    <property type="match status" value="1"/>
</dbReference>
<dbReference type="RefSeq" id="WP_183278644.1">
    <property type="nucleotide sequence ID" value="NZ_BLZR01000001.1"/>
</dbReference>
<reference evidence="3 4" key="1">
    <citation type="submission" date="2020-07" db="EMBL/GenBank/DDBJ databases">
        <title>A new beta-1,3-glucan-decomposing anaerobic bacterium isolated from anoxic soil subjected to biological soil disinfestation.</title>
        <authorList>
            <person name="Ueki A."/>
            <person name="Tonouchi A."/>
        </authorList>
    </citation>
    <scope>NUCLEOTIDE SEQUENCE [LARGE SCALE GENOMIC DNA]</scope>
    <source>
        <strain evidence="3 4">TW1</strain>
    </source>
</reference>
<proteinExistence type="predicted"/>
<dbReference type="CDD" id="cd12797">
    <property type="entry name" value="M23_peptidase"/>
    <property type="match status" value="1"/>
</dbReference>
<dbReference type="InterPro" id="IPR016047">
    <property type="entry name" value="M23ase_b-sheet_dom"/>
</dbReference>
<dbReference type="PANTHER" id="PTHR21666:SF289">
    <property type="entry name" value="L-ALA--D-GLU ENDOPEPTIDASE"/>
    <property type="match status" value="1"/>
</dbReference>
<protein>
    <recommendedName>
        <fullName evidence="2">M23ase beta-sheet core domain-containing protein</fullName>
    </recommendedName>
</protein>
<dbReference type="AlphaFoldDB" id="A0A6V8SQU9"/>
<dbReference type="EMBL" id="BLZR01000001">
    <property type="protein sequence ID" value="GFP77263.1"/>
    <property type="molecule type" value="Genomic_DNA"/>
</dbReference>
<keyword evidence="1" id="KW-0732">Signal</keyword>
<dbReference type="InterPro" id="IPR050570">
    <property type="entry name" value="Cell_wall_metabolism_enzyme"/>
</dbReference>
<sequence length="270" mass="30292">MGKYNNEYESYYAKILQRQRTQNPYAAYGVQETHTSKREYSAGANNFNGINKNVILNRITQELIGVLCLTAFVIVCKTIATPQTTVAYKYAKDIINNNLDYNKYLDPKIVSYISNINFKDTTSLRDNLEDYIETFKSNVTGEKTLKEKSKESFVTPVKGKVDSELSAKQTDKSIVIDINENTEVIAPNEGTVKKVADEKDIGSYVIIDHGNGIETKCSGLKEVGVKEGEKVDKGQFLGKSQSIQSLSKACIIFSLSYMGENKDPKEYMTF</sequence>
<organism evidence="3 4">
    <name type="scientific">Clostridium fungisolvens</name>
    <dbReference type="NCBI Taxonomy" id="1604897"/>
    <lineage>
        <taxon>Bacteria</taxon>
        <taxon>Bacillati</taxon>
        <taxon>Bacillota</taxon>
        <taxon>Clostridia</taxon>
        <taxon>Eubacteriales</taxon>
        <taxon>Clostridiaceae</taxon>
        <taxon>Clostridium</taxon>
    </lineage>
</organism>
<feature type="domain" description="M23ase beta-sheet core" evidence="2">
    <location>
        <begin position="172"/>
        <end position="264"/>
    </location>
</feature>
<name>A0A6V8SQU9_9CLOT</name>
<evidence type="ECO:0000256" key="1">
    <source>
        <dbReference type="ARBA" id="ARBA00022729"/>
    </source>
</evidence>
<dbReference type="Proteomes" id="UP000580568">
    <property type="component" value="Unassembled WGS sequence"/>
</dbReference>
<evidence type="ECO:0000313" key="3">
    <source>
        <dbReference type="EMBL" id="GFP77263.1"/>
    </source>
</evidence>
<dbReference type="Pfam" id="PF01551">
    <property type="entry name" value="Peptidase_M23"/>
    <property type="match status" value="1"/>
</dbReference>
<evidence type="ECO:0000313" key="4">
    <source>
        <dbReference type="Proteomes" id="UP000580568"/>
    </source>
</evidence>
<dbReference type="InterPro" id="IPR011055">
    <property type="entry name" value="Dup_hybrid_motif"/>
</dbReference>
<comment type="caution">
    <text evidence="3">The sequence shown here is derived from an EMBL/GenBank/DDBJ whole genome shotgun (WGS) entry which is preliminary data.</text>
</comment>
<accession>A0A6V8SQU9</accession>
<dbReference type="GO" id="GO:0004222">
    <property type="term" value="F:metalloendopeptidase activity"/>
    <property type="evidence" value="ECO:0007669"/>
    <property type="project" value="TreeGrafter"/>
</dbReference>